<feature type="domain" description="Radical SAM core" evidence="7">
    <location>
        <begin position="86"/>
        <end position="321"/>
    </location>
</feature>
<dbReference type="InterPro" id="IPR023885">
    <property type="entry name" value="4Fe4S-binding_SPASM_dom"/>
</dbReference>
<keyword evidence="6" id="KW-0411">Iron-sulfur</keyword>
<dbReference type="CDD" id="cd01335">
    <property type="entry name" value="Radical_SAM"/>
    <property type="match status" value="1"/>
</dbReference>
<evidence type="ECO:0000259" key="7">
    <source>
        <dbReference type="PROSITE" id="PS51918"/>
    </source>
</evidence>
<keyword evidence="5" id="KW-0408">Iron</keyword>
<gene>
    <name evidence="8" type="ORF">N5C10_09210</name>
</gene>
<keyword evidence="4" id="KW-0479">Metal-binding</keyword>
<evidence type="ECO:0000256" key="1">
    <source>
        <dbReference type="ARBA" id="ARBA00001966"/>
    </source>
</evidence>
<dbReference type="NCBIfam" id="TIGR04085">
    <property type="entry name" value="rSAM_more_4Fe4S"/>
    <property type="match status" value="1"/>
</dbReference>
<organism evidence="8 9">
    <name type="scientific">Acinetobacter johnsonii</name>
    <dbReference type="NCBI Taxonomy" id="40214"/>
    <lineage>
        <taxon>Bacteria</taxon>
        <taxon>Pseudomonadati</taxon>
        <taxon>Pseudomonadota</taxon>
        <taxon>Gammaproteobacteria</taxon>
        <taxon>Moraxellales</taxon>
        <taxon>Moraxellaceae</taxon>
        <taxon>Acinetobacter</taxon>
    </lineage>
</organism>
<evidence type="ECO:0000256" key="6">
    <source>
        <dbReference type="ARBA" id="ARBA00023014"/>
    </source>
</evidence>
<dbReference type="SUPFAM" id="SSF102114">
    <property type="entry name" value="Radical SAM enzymes"/>
    <property type="match status" value="1"/>
</dbReference>
<evidence type="ECO:0000256" key="2">
    <source>
        <dbReference type="ARBA" id="ARBA00022485"/>
    </source>
</evidence>
<dbReference type="AlphaFoldDB" id="A0AA42MUI9"/>
<comment type="cofactor">
    <cofactor evidence="1">
        <name>[4Fe-4S] cluster</name>
        <dbReference type="ChEBI" id="CHEBI:49883"/>
    </cofactor>
</comment>
<dbReference type="PANTHER" id="PTHR43787">
    <property type="entry name" value="FEMO COFACTOR BIOSYNTHESIS PROTEIN NIFB-RELATED"/>
    <property type="match status" value="1"/>
</dbReference>
<dbReference type="SFLD" id="SFLDG01067">
    <property type="entry name" value="SPASM/twitch_domain_containing"/>
    <property type="match status" value="1"/>
</dbReference>
<evidence type="ECO:0000256" key="4">
    <source>
        <dbReference type="ARBA" id="ARBA00022723"/>
    </source>
</evidence>
<keyword evidence="3" id="KW-0949">S-adenosyl-L-methionine</keyword>
<sequence>MIFILPYWVTKAIRDNNVILFNWKTNNSVKIHDVYHPIYDFKIENNIFIEDIDNNKYRDDINWLISSDFIVDEKKYIKSRFNLDSLFNKKILNLILLPAGEACNLDCIYCYEDHDDKKSMKKHHAYTLLEMIKKSKKDHVHIEYFGGEPMLNMNFISFFSDLLKKENISHSGAITTNGTLLNEDNLDILYSSNIKSFQITLDGPEDIHNSLRVSKSKNINSFSSVYNSLKVLSKSSYLDINVILRMNVNEKTIEDFNFDRFTQTIESVIPKDDNRFLLLPKIISDYSNLNLKEKNSAEEAYCKKSERNKVISKFEEYIDENYFSANAQIISKKGGYTCYAANENSLVITPDLYVRKCTVAIDDPINIVGRISDNGDFIKNNNFSQWIKDYSDQYCNSCFAQKTCQGNSCPLENIRQNQKICPPLKVDINSLTNQVVKFYEKKITNSKIK</sequence>
<dbReference type="PROSITE" id="PS51918">
    <property type="entry name" value="RADICAL_SAM"/>
    <property type="match status" value="1"/>
</dbReference>
<accession>A0AA42MUI9</accession>
<dbReference type="InterPro" id="IPR013785">
    <property type="entry name" value="Aldolase_TIM"/>
</dbReference>
<dbReference type="PANTHER" id="PTHR43787:SF3">
    <property type="entry name" value="ARYLSULFATASE REGULATORY PROTEIN"/>
    <property type="match status" value="1"/>
</dbReference>
<evidence type="ECO:0000313" key="9">
    <source>
        <dbReference type="Proteomes" id="UP001159915"/>
    </source>
</evidence>
<dbReference type="InterPro" id="IPR007197">
    <property type="entry name" value="rSAM"/>
</dbReference>
<dbReference type="SFLD" id="SFLDS00029">
    <property type="entry name" value="Radical_SAM"/>
    <property type="match status" value="1"/>
</dbReference>
<proteinExistence type="predicted"/>
<keyword evidence="2" id="KW-0004">4Fe-4S</keyword>
<evidence type="ECO:0000313" key="8">
    <source>
        <dbReference type="EMBL" id="MDH0969434.1"/>
    </source>
</evidence>
<evidence type="ECO:0000256" key="5">
    <source>
        <dbReference type="ARBA" id="ARBA00023004"/>
    </source>
</evidence>
<evidence type="ECO:0000256" key="3">
    <source>
        <dbReference type="ARBA" id="ARBA00022691"/>
    </source>
</evidence>
<dbReference type="Pfam" id="PF04055">
    <property type="entry name" value="Radical_SAM"/>
    <property type="match status" value="1"/>
</dbReference>
<dbReference type="Gene3D" id="3.20.20.70">
    <property type="entry name" value="Aldolase class I"/>
    <property type="match status" value="1"/>
</dbReference>
<dbReference type="EMBL" id="JAOCBE010000001">
    <property type="protein sequence ID" value="MDH0969434.1"/>
    <property type="molecule type" value="Genomic_DNA"/>
</dbReference>
<dbReference type="GO" id="GO:0003824">
    <property type="term" value="F:catalytic activity"/>
    <property type="evidence" value="ECO:0007669"/>
    <property type="project" value="InterPro"/>
</dbReference>
<dbReference type="Proteomes" id="UP001159915">
    <property type="component" value="Unassembled WGS sequence"/>
</dbReference>
<comment type="caution">
    <text evidence="8">The sequence shown here is derived from an EMBL/GenBank/DDBJ whole genome shotgun (WGS) entry which is preliminary data.</text>
</comment>
<dbReference type="GO" id="GO:0051539">
    <property type="term" value="F:4 iron, 4 sulfur cluster binding"/>
    <property type="evidence" value="ECO:0007669"/>
    <property type="project" value="UniProtKB-KW"/>
</dbReference>
<name>A0AA42MUI9_ACIJO</name>
<dbReference type="RefSeq" id="WP_279670189.1">
    <property type="nucleotide sequence ID" value="NZ_JAOCBE010000001.1"/>
</dbReference>
<dbReference type="GO" id="GO:0046872">
    <property type="term" value="F:metal ion binding"/>
    <property type="evidence" value="ECO:0007669"/>
    <property type="project" value="UniProtKB-KW"/>
</dbReference>
<reference evidence="8" key="1">
    <citation type="submission" date="2022-09" db="EMBL/GenBank/DDBJ databases">
        <title>Intensive care unit water sources are persistently colonized with multi-drug resistant bacteria and are the site of extensive horizontal gene transfer of antibiotic resistance genes.</title>
        <authorList>
            <person name="Diorio-Toth L."/>
        </authorList>
    </citation>
    <scope>NUCLEOTIDE SEQUENCE</scope>
    <source>
        <strain evidence="8">GD03920</strain>
    </source>
</reference>
<protein>
    <submittedName>
        <fullName evidence="8">Radical SAM protein</fullName>
    </submittedName>
</protein>
<dbReference type="InterPro" id="IPR058240">
    <property type="entry name" value="rSAM_sf"/>
</dbReference>